<dbReference type="GO" id="GO:0005634">
    <property type="term" value="C:nucleus"/>
    <property type="evidence" value="ECO:0000318"/>
    <property type="project" value="GO_Central"/>
</dbReference>
<dbReference type="Gene3D" id="1.20.5.170">
    <property type="match status" value="1"/>
</dbReference>
<dbReference type="HOGENOM" id="CLU_043238_1_0_1"/>
<keyword evidence="4" id="KW-0175">Coiled coil</keyword>
<dbReference type="PROSITE" id="PS00036">
    <property type="entry name" value="BZIP_BASIC"/>
    <property type="match status" value="1"/>
</dbReference>
<feature type="compositionally biased region" description="Low complexity" evidence="5">
    <location>
        <begin position="63"/>
        <end position="78"/>
    </location>
</feature>
<dbReference type="KEGG" id="smo:SELMODRAFT_91900"/>
<evidence type="ECO:0000313" key="7">
    <source>
        <dbReference type="EMBL" id="EFJ29498.1"/>
    </source>
</evidence>
<evidence type="ECO:0000256" key="1">
    <source>
        <dbReference type="ARBA" id="ARBA00004123"/>
    </source>
</evidence>
<evidence type="ECO:0000256" key="2">
    <source>
        <dbReference type="ARBA" id="ARBA00023125"/>
    </source>
</evidence>
<dbReference type="AlphaFoldDB" id="D8RET6"/>
<proteinExistence type="predicted"/>
<dbReference type="OrthoDB" id="644067at2759"/>
<dbReference type="CDD" id="cd14707">
    <property type="entry name" value="bZIP_plant_BZIP46"/>
    <property type="match status" value="1"/>
</dbReference>
<accession>D8RET6</accession>
<dbReference type="PANTHER" id="PTHR22952:SF175">
    <property type="entry name" value="PROTEIN ABSCISIC ACID-INSENSITIVE 5"/>
    <property type="match status" value="1"/>
</dbReference>
<evidence type="ECO:0000256" key="4">
    <source>
        <dbReference type="SAM" id="Coils"/>
    </source>
</evidence>
<keyword evidence="8" id="KW-1185">Reference proteome</keyword>
<evidence type="ECO:0000259" key="6">
    <source>
        <dbReference type="PROSITE" id="PS50217"/>
    </source>
</evidence>
<dbReference type="GO" id="GO:0003700">
    <property type="term" value="F:DNA-binding transcription factor activity"/>
    <property type="evidence" value="ECO:0007669"/>
    <property type="project" value="InterPro"/>
</dbReference>
<evidence type="ECO:0000313" key="8">
    <source>
        <dbReference type="Proteomes" id="UP000001514"/>
    </source>
</evidence>
<name>D8RET6_SELML</name>
<dbReference type="InParanoid" id="D8RET6"/>
<feature type="domain" description="BZIP" evidence="6">
    <location>
        <begin position="243"/>
        <end position="295"/>
    </location>
</feature>
<dbReference type="PROSITE" id="PS50217">
    <property type="entry name" value="BZIP"/>
    <property type="match status" value="1"/>
</dbReference>
<feature type="compositionally biased region" description="Polar residues" evidence="5">
    <location>
        <begin position="85"/>
        <end position="96"/>
    </location>
</feature>
<dbReference type="InterPro" id="IPR043452">
    <property type="entry name" value="BZIP46-like"/>
</dbReference>
<dbReference type="eggNOG" id="ENOG502QR11">
    <property type="taxonomic scope" value="Eukaryota"/>
</dbReference>
<feature type="region of interest" description="Disordered" evidence="5">
    <location>
        <begin position="1"/>
        <end position="21"/>
    </location>
</feature>
<dbReference type="GO" id="GO:0045893">
    <property type="term" value="P:positive regulation of DNA-templated transcription"/>
    <property type="evidence" value="ECO:0007669"/>
    <property type="project" value="InterPro"/>
</dbReference>
<dbReference type="Pfam" id="PF00170">
    <property type="entry name" value="bZIP_1"/>
    <property type="match status" value="1"/>
</dbReference>
<dbReference type="OMA" id="MHQAADF"/>
<dbReference type="SMR" id="D8RET6"/>
<dbReference type="Proteomes" id="UP000001514">
    <property type="component" value="Unassembled WGS sequence"/>
</dbReference>
<dbReference type="GeneID" id="9660050"/>
<dbReference type="SUPFAM" id="SSF57959">
    <property type="entry name" value="Leucine zipper domain"/>
    <property type="match status" value="1"/>
</dbReference>
<feature type="region of interest" description="Disordered" evidence="5">
    <location>
        <begin position="60"/>
        <end position="96"/>
    </location>
</feature>
<sequence length="295" mass="32633">MLHPPPNGGVGPQRSGLGRQGSIYSLTLEELQNSMLDQGKIGSMNMDEFMKNVWTAEENQGGAANTNTSTATSTATDNPPAPSSLQRQSSVSIPRTLSQKTVDEVWKEIQVQKQQQQQQDLSYGEMTLEDFLIRAGVVKEDTDATSGGVVQAIGPQGTIPNSIDSMAQNPDWYNYQVKQQQLMHQAADFSKRPNLIVPAGHPGAFFDAPYDAVPSSLALSPGMATPEAPGKKRSLDLVVEKTVERRQRRMIKNRESAARSRARKQAYTVELEAELTQLKEENTRLKRWQVRLDHS</sequence>
<gene>
    <name evidence="7" type="primary">ABI5B-1</name>
    <name evidence="7" type="ORF">SELMODRAFT_91900</name>
</gene>
<organism evidence="8">
    <name type="scientific">Selaginella moellendorffii</name>
    <name type="common">Spikemoss</name>
    <dbReference type="NCBI Taxonomy" id="88036"/>
    <lineage>
        <taxon>Eukaryota</taxon>
        <taxon>Viridiplantae</taxon>
        <taxon>Streptophyta</taxon>
        <taxon>Embryophyta</taxon>
        <taxon>Tracheophyta</taxon>
        <taxon>Lycopodiopsida</taxon>
        <taxon>Selaginellales</taxon>
        <taxon>Selaginellaceae</taxon>
        <taxon>Selaginella</taxon>
    </lineage>
</organism>
<dbReference type="InterPro" id="IPR046347">
    <property type="entry name" value="bZIP_sf"/>
</dbReference>
<keyword evidence="2" id="KW-0238">DNA-binding</keyword>
<dbReference type="GO" id="GO:0003677">
    <property type="term" value="F:DNA binding"/>
    <property type="evidence" value="ECO:0007669"/>
    <property type="project" value="UniProtKB-KW"/>
</dbReference>
<protein>
    <submittedName>
        <fullName evidence="7">Uncharacterized protein ABI5B-1</fullName>
    </submittedName>
</protein>
<feature type="coiled-coil region" evidence="4">
    <location>
        <begin position="261"/>
        <end position="291"/>
    </location>
</feature>
<dbReference type="FunCoup" id="D8RET6">
    <property type="interactions" value="1651"/>
</dbReference>
<dbReference type="STRING" id="88036.D8RET6"/>
<evidence type="ECO:0000256" key="3">
    <source>
        <dbReference type="ARBA" id="ARBA00023242"/>
    </source>
</evidence>
<dbReference type="FunFam" id="1.20.5.170:FF:000036">
    <property type="entry name" value="ABSCISIC ACID-INSENSITIVE 5-like protein 2"/>
    <property type="match status" value="1"/>
</dbReference>
<dbReference type="SMART" id="SM00338">
    <property type="entry name" value="BRLZ"/>
    <property type="match status" value="1"/>
</dbReference>
<dbReference type="PANTHER" id="PTHR22952">
    <property type="entry name" value="CAMP-RESPONSE ELEMENT BINDING PROTEIN-RELATED"/>
    <property type="match status" value="1"/>
</dbReference>
<reference evidence="7 8" key="1">
    <citation type="journal article" date="2011" name="Science">
        <title>The Selaginella genome identifies genetic changes associated with the evolution of vascular plants.</title>
        <authorList>
            <person name="Banks J.A."/>
            <person name="Nishiyama T."/>
            <person name="Hasebe M."/>
            <person name="Bowman J.L."/>
            <person name="Gribskov M."/>
            <person name="dePamphilis C."/>
            <person name="Albert V.A."/>
            <person name="Aono N."/>
            <person name="Aoyama T."/>
            <person name="Ambrose B.A."/>
            <person name="Ashton N.W."/>
            <person name="Axtell M.J."/>
            <person name="Barker E."/>
            <person name="Barker M.S."/>
            <person name="Bennetzen J.L."/>
            <person name="Bonawitz N.D."/>
            <person name="Chapple C."/>
            <person name="Cheng C."/>
            <person name="Correa L.G."/>
            <person name="Dacre M."/>
            <person name="DeBarry J."/>
            <person name="Dreyer I."/>
            <person name="Elias M."/>
            <person name="Engstrom E.M."/>
            <person name="Estelle M."/>
            <person name="Feng L."/>
            <person name="Finet C."/>
            <person name="Floyd S.K."/>
            <person name="Frommer W.B."/>
            <person name="Fujita T."/>
            <person name="Gramzow L."/>
            <person name="Gutensohn M."/>
            <person name="Harholt J."/>
            <person name="Hattori M."/>
            <person name="Heyl A."/>
            <person name="Hirai T."/>
            <person name="Hiwatashi Y."/>
            <person name="Ishikawa M."/>
            <person name="Iwata M."/>
            <person name="Karol K.G."/>
            <person name="Koehler B."/>
            <person name="Kolukisaoglu U."/>
            <person name="Kubo M."/>
            <person name="Kurata T."/>
            <person name="Lalonde S."/>
            <person name="Li K."/>
            <person name="Li Y."/>
            <person name="Litt A."/>
            <person name="Lyons E."/>
            <person name="Manning G."/>
            <person name="Maruyama T."/>
            <person name="Michael T.P."/>
            <person name="Mikami K."/>
            <person name="Miyazaki S."/>
            <person name="Morinaga S."/>
            <person name="Murata T."/>
            <person name="Mueller-Roeber B."/>
            <person name="Nelson D.R."/>
            <person name="Obara M."/>
            <person name="Oguri Y."/>
            <person name="Olmstead R.G."/>
            <person name="Onodera N."/>
            <person name="Petersen B.L."/>
            <person name="Pils B."/>
            <person name="Prigge M."/>
            <person name="Rensing S.A."/>
            <person name="Riano-Pachon D.M."/>
            <person name="Roberts A.W."/>
            <person name="Sato Y."/>
            <person name="Scheller H.V."/>
            <person name="Schulz B."/>
            <person name="Schulz C."/>
            <person name="Shakirov E.V."/>
            <person name="Shibagaki N."/>
            <person name="Shinohara N."/>
            <person name="Shippen D.E."/>
            <person name="Soerensen I."/>
            <person name="Sotooka R."/>
            <person name="Sugimoto N."/>
            <person name="Sugita M."/>
            <person name="Sumikawa N."/>
            <person name="Tanurdzic M."/>
            <person name="Theissen G."/>
            <person name="Ulvskov P."/>
            <person name="Wakazuki S."/>
            <person name="Weng J.K."/>
            <person name="Willats W.W."/>
            <person name="Wipf D."/>
            <person name="Wolf P.G."/>
            <person name="Yang L."/>
            <person name="Zimmer A.D."/>
            <person name="Zhu Q."/>
            <person name="Mitros T."/>
            <person name="Hellsten U."/>
            <person name="Loque D."/>
            <person name="Otillar R."/>
            <person name="Salamov A."/>
            <person name="Schmutz J."/>
            <person name="Shapiro H."/>
            <person name="Lindquist E."/>
            <person name="Lucas S."/>
            <person name="Rokhsar D."/>
            <person name="Grigoriev I.V."/>
        </authorList>
    </citation>
    <scope>NUCLEOTIDE SEQUENCE [LARGE SCALE GENOMIC DNA]</scope>
</reference>
<dbReference type="Gramene" id="EFJ29498">
    <property type="protein sequence ID" value="EFJ29498"/>
    <property type="gene ID" value="SELMODRAFT_91900"/>
</dbReference>
<dbReference type="InterPro" id="IPR004827">
    <property type="entry name" value="bZIP"/>
</dbReference>
<keyword evidence="3" id="KW-0539">Nucleus</keyword>
<evidence type="ECO:0000256" key="5">
    <source>
        <dbReference type="SAM" id="MobiDB-lite"/>
    </source>
</evidence>
<comment type="subcellular location">
    <subcellularLocation>
        <location evidence="1">Nucleus</location>
    </subcellularLocation>
</comment>
<dbReference type="EMBL" id="GL377577">
    <property type="protein sequence ID" value="EFJ29498.1"/>
    <property type="molecule type" value="Genomic_DNA"/>
</dbReference>